<evidence type="ECO:0008006" key="4">
    <source>
        <dbReference type="Google" id="ProtNLM"/>
    </source>
</evidence>
<dbReference type="CTD" id="20243460"/>
<dbReference type="Gene3D" id="2.170.300.10">
    <property type="entry name" value="Tie2 ligand-binding domain superfamily"/>
    <property type="match status" value="1"/>
</dbReference>
<dbReference type="PANTHER" id="PTHR24043">
    <property type="entry name" value="SCAVENGER RECEPTOR CLASS F"/>
    <property type="match status" value="1"/>
</dbReference>
<dbReference type="AlphaFoldDB" id="V4BHH0"/>
<reference evidence="2 3" key="1">
    <citation type="journal article" date="2013" name="Nature">
        <title>Insights into bilaterian evolution from three spiralian genomes.</title>
        <authorList>
            <person name="Simakov O."/>
            <person name="Marletaz F."/>
            <person name="Cho S.J."/>
            <person name="Edsinger-Gonzales E."/>
            <person name="Havlak P."/>
            <person name="Hellsten U."/>
            <person name="Kuo D.H."/>
            <person name="Larsson T."/>
            <person name="Lv J."/>
            <person name="Arendt D."/>
            <person name="Savage R."/>
            <person name="Osoegawa K."/>
            <person name="de Jong P."/>
            <person name="Grimwood J."/>
            <person name="Chapman J.A."/>
            <person name="Shapiro H."/>
            <person name="Aerts A."/>
            <person name="Otillar R.P."/>
            <person name="Terry A.Y."/>
            <person name="Boore J.L."/>
            <person name="Grigoriev I.V."/>
            <person name="Lindberg D.R."/>
            <person name="Seaver E.C."/>
            <person name="Weisblat D.A."/>
            <person name="Putnam N.H."/>
            <person name="Rokhsar D.S."/>
        </authorList>
    </citation>
    <scope>NUCLEOTIDE SEQUENCE [LARGE SCALE GENOMIC DNA]</scope>
</reference>
<accession>V4BHH0</accession>
<name>V4BHH0_LOTGI</name>
<dbReference type="RefSeq" id="XP_009061227.1">
    <property type="nucleotide sequence ID" value="XM_009062979.1"/>
</dbReference>
<dbReference type="GO" id="GO:0005044">
    <property type="term" value="F:scavenger receptor activity"/>
    <property type="evidence" value="ECO:0007669"/>
    <property type="project" value="InterPro"/>
</dbReference>
<dbReference type="InterPro" id="IPR042635">
    <property type="entry name" value="MEGF10/SREC1/2-like"/>
</dbReference>
<dbReference type="HOGENOM" id="CLU_2199937_0_0_1"/>
<evidence type="ECO:0000256" key="1">
    <source>
        <dbReference type="ARBA" id="ARBA00022536"/>
    </source>
</evidence>
<dbReference type="KEGG" id="lgi:LOTGIDRAFT_175907"/>
<dbReference type="EMBL" id="KB202753">
    <property type="protein sequence ID" value="ESO88084.1"/>
    <property type="molecule type" value="Genomic_DNA"/>
</dbReference>
<dbReference type="PANTHER" id="PTHR24043:SF8">
    <property type="entry name" value="EGF-LIKE DOMAIN-CONTAINING PROTEIN"/>
    <property type="match status" value="1"/>
</dbReference>
<dbReference type="GeneID" id="20243460"/>
<dbReference type="OMA" id="CFDECED"/>
<evidence type="ECO:0000313" key="3">
    <source>
        <dbReference type="Proteomes" id="UP000030746"/>
    </source>
</evidence>
<gene>
    <name evidence="2" type="ORF">LOTGIDRAFT_175907</name>
</gene>
<sequence length="109" mass="11907">MTSLQDQGAYFGVDDFYDCHCVNDEQCEKITGSCINGCSEKYSGPSCQKQCNVGTYGSDCSNFCYCLHNVGCSDDGVCPSGCLNGWQGPHCNIGQICKEALDQIFRHCF</sequence>
<evidence type="ECO:0000313" key="2">
    <source>
        <dbReference type="EMBL" id="ESO88084.1"/>
    </source>
</evidence>
<keyword evidence="3" id="KW-1185">Reference proteome</keyword>
<protein>
    <recommendedName>
        <fullName evidence="4">EGF-like domain-containing protein</fullName>
    </recommendedName>
</protein>
<dbReference type="Proteomes" id="UP000030746">
    <property type="component" value="Unassembled WGS sequence"/>
</dbReference>
<keyword evidence="1" id="KW-0245">EGF-like domain</keyword>
<organism evidence="2 3">
    <name type="scientific">Lottia gigantea</name>
    <name type="common">Giant owl limpet</name>
    <dbReference type="NCBI Taxonomy" id="225164"/>
    <lineage>
        <taxon>Eukaryota</taxon>
        <taxon>Metazoa</taxon>
        <taxon>Spiralia</taxon>
        <taxon>Lophotrochozoa</taxon>
        <taxon>Mollusca</taxon>
        <taxon>Gastropoda</taxon>
        <taxon>Patellogastropoda</taxon>
        <taxon>Lottioidea</taxon>
        <taxon>Lottiidae</taxon>
        <taxon>Lottia</taxon>
    </lineage>
</organism>
<dbReference type="OrthoDB" id="6162000at2759"/>
<proteinExistence type="predicted"/>